<dbReference type="FunFam" id="3.40.50.1240:FF:000012">
    <property type="entry name" value="Phosphoglycerate mutase 1"/>
    <property type="match status" value="1"/>
</dbReference>
<comment type="catalytic activity">
    <reaction evidence="1 9">
        <text>(2R)-2-phosphoglycerate = (2R)-3-phosphoglycerate</text>
        <dbReference type="Rhea" id="RHEA:15901"/>
        <dbReference type="ChEBI" id="CHEBI:58272"/>
        <dbReference type="ChEBI" id="CHEBI:58289"/>
        <dbReference type="EC" id="5.4.2.11"/>
    </reaction>
</comment>
<dbReference type="SMART" id="SM00855">
    <property type="entry name" value="PGAM"/>
    <property type="match status" value="1"/>
</dbReference>
<dbReference type="EC" id="5.4.2.11" evidence="9"/>
<evidence type="ECO:0000256" key="8">
    <source>
        <dbReference type="PIRSR" id="PIRSR613078-3"/>
    </source>
</evidence>
<feature type="binding site" evidence="7">
    <location>
        <begin position="22"/>
        <end position="23"/>
    </location>
    <ligand>
        <name>substrate</name>
    </ligand>
</feature>
<name>A0A9P5KX54_GEOCN</name>
<dbReference type="AlphaFoldDB" id="A0A9P5KX54"/>
<evidence type="ECO:0000256" key="4">
    <source>
        <dbReference type="ARBA" id="ARBA00023152"/>
    </source>
</evidence>
<protein>
    <recommendedName>
        <fullName evidence="9">Phosphoglycerate mutase</fullName>
        <ecNumber evidence="9">5.4.2.11</ecNumber>
    </recommendedName>
</protein>
<dbReference type="CDD" id="cd07067">
    <property type="entry name" value="HP_PGM_like"/>
    <property type="match status" value="1"/>
</dbReference>
<evidence type="ECO:0000256" key="7">
    <source>
        <dbReference type="PIRSR" id="PIRSR613078-2"/>
    </source>
</evidence>
<comment type="pathway">
    <text evidence="2 9">Carbohydrate degradation; glycolysis; pyruvate from D-glyceraldehyde 3-phosphate: step 3/5.</text>
</comment>
<feature type="binding site" evidence="7">
    <location>
        <position position="61"/>
    </location>
    <ligand>
        <name>substrate</name>
    </ligand>
</feature>
<dbReference type="InterPro" id="IPR013078">
    <property type="entry name" value="His_Pase_superF_clade-1"/>
</dbReference>
<feature type="active site" description="Tele-phosphohistidine intermediate" evidence="6">
    <location>
        <position position="10"/>
    </location>
</feature>
<feature type="binding site" evidence="7">
    <location>
        <begin position="115"/>
        <end position="116"/>
    </location>
    <ligand>
        <name>substrate</name>
    </ligand>
</feature>
<feature type="site" description="Transition state stabilizer" evidence="8">
    <location>
        <position position="183"/>
    </location>
</feature>
<dbReference type="NCBIfam" id="TIGR01258">
    <property type="entry name" value="pgm_1"/>
    <property type="match status" value="1"/>
</dbReference>
<feature type="binding site" evidence="7">
    <location>
        <begin position="184"/>
        <end position="185"/>
    </location>
    <ligand>
        <name>substrate</name>
    </ligand>
</feature>
<comment type="similarity">
    <text evidence="3 9">Belongs to the phosphoglycerate mutase family. BPG-dependent PGAM subfamily.</text>
</comment>
<evidence type="ECO:0000313" key="10">
    <source>
        <dbReference type="EMBL" id="KAF5104914.1"/>
    </source>
</evidence>
<dbReference type="HAMAP" id="MF_01039">
    <property type="entry name" value="PGAM_GpmA"/>
    <property type="match status" value="1"/>
</dbReference>
<evidence type="ECO:0000256" key="2">
    <source>
        <dbReference type="ARBA" id="ARBA00004798"/>
    </source>
</evidence>
<feature type="binding site" evidence="7">
    <location>
        <position position="99"/>
    </location>
    <ligand>
        <name>substrate</name>
    </ligand>
</feature>
<dbReference type="NCBIfam" id="NF010713">
    <property type="entry name" value="PRK14115.1"/>
    <property type="match status" value="1"/>
</dbReference>
<dbReference type="InterPro" id="IPR029033">
    <property type="entry name" value="His_PPase_superfam"/>
</dbReference>
<dbReference type="PANTHER" id="PTHR11931">
    <property type="entry name" value="PHOSPHOGLYCERATE MUTASE"/>
    <property type="match status" value="1"/>
</dbReference>
<dbReference type="NCBIfam" id="NF010718">
    <property type="entry name" value="PRK14120.1"/>
    <property type="match status" value="1"/>
</dbReference>
<feature type="binding site" evidence="7">
    <location>
        <begin position="9"/>
        <end position="16"/>
    </location>
    <ligand>
        <name>substrate</name>
    </ligand>
</feature>
<dbReference type="GO" id="GO:0006096">
    <property type="term" value="P:glycolytic process"/>
    <property type="evidence" value="ECO:0007669"/>
    <property type="project" value="UniProtKB-KW"/>
</dbReference>
<dbReference type="Pfam" id="PF00300">
    <property type="entry name" value="His_Phos_1"/>
    <property type="match status" value="2"/>
</dbReference>
<evidence type="ECO:0000313" key="11">
    <source>
        <dbReference type="Proteomes" id="UP000750522"/>
    </source>
</evidence>
<evidence type="ECO:0000256" key="5">
    <source>
        <dbReference type="ARBA" id="ARBA00023235"/>
    </source>
</evidence>
<evidence type="ECO:0000256" key="9">
    <source>
        <dbReference type="RuleBase" id="RU004511"/>
    </source>
</evidence>
<dbReference type="InterPro" id="IPR005952">
    <property type="entry name" value="Phosphogly_mut1"/>
</dbReference>
<dbReference type="Gene3D" id="3.40.50.1240">
    <property type="entry name" value="Phosphoglycerate mutase-like"/>
    <property type="match status" value="1"/>
</dbReference>
<dbReference type="SUPFAM" id="SSF53254">
    <property type="entry name" value="Phosphoglycerate mutase-like"/>
    <property type="match status" value="1"/>
</dbReference>
<dbReference type="Proteomes" id="UP000750522">
    <property type="component" value="Unassembled WGS sequence"/>
</dbReference>
<feature type="binding site" evidence="7">
    <location>
        <begin position="88"/>
        <end position="91"/>
    </location>
    <ligand>
        <name>substrate</name>
    </ligand>
</feature>
<dbReference type="EMBL" id="QQZK01000003">
    <property type="protein sequence ID" value="KAF5104914.1"/>
    <property type="molecule type" value="Genomic_DNA"/>
</dbReference>
<dbReference type="PROSITE" id="PS00175">
    <property type="entry name" value="PG_MUTASE"/>
    <property type="match status" value="1"/>
</dbReference>
<accession>A0A9P5KX54</accession>
<keyword evidence="5 9" id="KW-0413">Isomerase</keyword>
<organism evidence="10 11">
    <name type="scientific">Geotrichum candidum</name>
    <name type="common">Oospora lactis</name>
    <name type="synonym">Dipodascus geotrichum</name>
    <dbReference type="NCBI Taxonomy" id="1173061"/>
    <lineage>
        <taxon>Eukaryota</taxon>
        <taxon>Fungi</taxon>
        <taxon>Dikarya</taxon>
        <taxon>Ascomycota</taxon>
        <taxon>Saccharomycotina</taxon>
        <taxon>Dipodascomycetes</taxon>
        <taxon>Dipodascales</taxon>
        <taxon>Dipodascaceae</taxon>
        <taxon>Geotrichum</taxon>
    </lineage>
</organism>
<keyword evidence="4 9" id="KW-0324">Glycolysis</keyword>
<reference evidence="10" key="1">
    <citation type="journal article" date="2020" name="Front. Microbiol.">
        <title>Phenotypic and Genetic Characterization of the Cheese Ripening Yeast Geotrichum candidum.</title>
        <authorList>
            <person name="Perkins V."/>
            <person name="Vignola S."/>
            <person name="Lessard M.H."/>
            <person name="Plante P.L."/>
            <person name="Corbeil J."/>
            <person name="Dugat-Bony E."/>
            <person name="Frenette M."/>
            <person name="Labrie S."/>
        </authorList>
    </citation>
    <scope>NUCLEOTIDE SEQUENCE</scope>
    <source>
        <strain evidence="10">LMA-70</strain>
    </source>
</reference>
<evidence type="ECO:0000256" key="1">
    <source>
        <dbReference type="ARBA" id="ARBA00000380"/>
    </source>
</evidence>
<dbReference type="GO" id="GO:0004619">
    <property type="term" value="F:phosphoglycerate mutase activity"/>
    <property type="evidence" value="ECO:0007669"/>
    <property type="project" value="UniProtKB-EC"/>
</dbReference>
<evidence type="ECO:0000256" key="3">
    <source>
        <dbReference type="ARBA" id="ARBA00006717"/>
    </source>
</evidence>
<comment type="caution">
    <text evidence="10">The sequence shown here is derived from an EMBL/GenBank/DDBJ whole genome shotgun (WGS) entry which is preliminary data.</text>
</comment>
<sequence length="248" mass="27917">MVHKLILVRHGQSDWNEKNLFTGWVDVRLSAVGEKEAARAGELLVENNIRPDIVYTSKLSRAIQTCNIALDKADLLYLDTKRSWRLNERHYGALQGKDKAQTLAEYGQEQFMTWRRSFDVPPPPIKDDDEYSQFNDVRYADLPKDEIPKTESLKIVIDRLLPYWHSEISKDLLDGKTVIVFAHGNSLRALVKHLDGISDHDIAGLNIPTGIPLVYELDDELKPTKKAEYLDPEAAAAGAAAVAAQGKK</sequence>
<feature type="active site" description="Proton donor/acceptor" evidence="6">
    <location>
        <position position="88"/>
    </location>
</feature>
<proteinExistence type="inferred from homology"/>
<evidence type="ECO:0000256" key="6">
    <source>
        <dbReference type="PIRSR" id="PIRSR613078-1"/>
    </source>
</evidence>
<gene>
    <name evidence="10" type="ORF">DV451_000307</name>
</gene>
<dbReference type="InterPro" id="IPR001345">
    <property type="entry name" value="PG/BPGM_mutase_AS"/>
</dbReference>
<reference evidence="10" key="2">
    <citation type="submission" date="2020-01" db="EMBL/GenBank/DDBJ databases">
        <authorList>
            <person name="Perkins V."/>
            <person name="Lessard M.-H."/>
            <person name="Dugat-Bony E."/>
            <person name="Frenette M."/>
            <person name="Labrie S."/>
        </authorList>
    </citation>
    <scope>NUCLEOTIDE SEQUENCE</scope>
    <source>
        <strain evidence="10">LMA-70</strain>
    </source>
</reference>